<dbReference type="Pfam" id="PF09557">
    <property type="entry name" value="DUF2382"/>
    <property type="match status" value="1"/>
</dbReference>
<dbReference type="InterPro" id="IPR019060">
    <property type="entry name" value="DUF2382"/>
</dbReference>
<evidence type="ECO:0000313" key="3">
    <source>
        <dbReference type="Proteomes" id="UP001163336"/>
    </source>
</evidence>
<dbReference type="Proteomes" id="UP001163336">
    <property type="component" value="Chromosome"/>
</dbReference>
<accession>A0ABN6TAP2</accession>
<evidence type="ECO:0000313" key="2">
    <source>
        <dbReference type="EMBL" id="BDT59277.1"/>
    </source>
</evidence>
<evidence type="ECO:0000259" key="1">
    <source>
        <dbReference type="Pfam" id="PF09557"/>
    </source>
</evidence>
<protein>
    <recommendedName>
        <fullName evidence="1">DUF2382 domain-containing protein</fullName>
    </recommendedName>
</protein>
<keyword evidence="3" id="KW-1185">Reference proteome</keyword>
<dbReference type="EMBL" id="AP026966">
    <property type="protein sequence ID" value="BDT59277.1"/>
    <property type="molecule type" value="Genomic_DNA"/>
</dbReference>
<gene>
    <name evidence="2" type="ORF">MasN3_27710</name>
</gene>
<name>A0ABN6TAP2_9BURK</name>
<feature type="domain" description="DUF2382" evidence="1">
    <location>
        <begin position="16"/>
        <end position="129"/>
    </location>
</feature>
<proteinExistence type="predicted"/>
<organism evidence="2 3">
    <name type="scientific">Massilia varians</name>
    <dbReference type="NCBI Taxonomy" id="457921"/>
    <lineage>
        <taxon>Bacteria</taxon>
        <taxon>Pseudomonadati</taxon>
        <taxon>Pseudomonadota</taxon>
        <taxon>Betaproteobacteria</taxon>
        <taxon>Burkholderiales</taxon>
        <taxon>Oxalobacteraceae</taxon>
        <taxon>Telluria group</taxon>
        <taxon>Massilia</taxon>
    </lineage>
</organism>
<reference evidence="2" key="1">
    <citation type="submission" date="2022-11" db="EMBL/GenBank/DDBJ databases">
        <title>Isolation and characterization of PLA-degrading bacterium Massilia sp. from Antarctic soil.</title>
        <authorList>
            <person name="Sato K."/>
            <person name="Gomez-Fuentes C."/>
            <person name="Ahmad S.A."/>
            <person name="Zulkharnain A."/>
        </authorList>
    </citation>
    <scope>NUCLEOTIDE SEQUENCE</scope>
    <source>
        <strain evidence="2">N-3</strain>
    </source>
</reference>
<dbReference type="RefSeq" id="WP_281907887.1">
    <property type="nucleotide sequence ID" value="NZ_AP026966.1"/>
</dbReference>
<sequence>MSSNIPENKQQEGLRIPVIEEQLAVGTRVVETGRGVRVHKTVAEHPVTIDERLVREEVDVRHVPVDRIVALEEAPASRYEGDTLVVPVLEEVLVVERRLRIKEELHITRVRHEEHYRDTVALKAERVEVERFDEAGSPPASDTHQ</sequence>